<evidence type="ECO:0000256" key="1">
    <source>
        <dbReference type="ARBA" id="ARBA00006405"/>
    </source>
</evidence>
<dbReference type="PANTHER" id="PTHR13266:SF1">
    <property type="entry name" value="PROTEASOME INHIBITOR PI31 SUBUNIT"/>
    <property type="match status" value="1"/>
</dbReference>
<evidence type="ECO:0000259" key="4">
    <source>
        <dbReference type="Pfam" id="PF11566"/>
    </source>
</evidence>
<proteinExistence type="inferred from homology"/>
<feature type="region of interest" description="Disordered" evidence="3">
    <location>
        <begin position="155"/>
        <end position="181"/>
    </location>
</feature>
<feature type="region of interest" description="Disordered" evidence="3">
    <location>
        <begin position="310"/>
        <end position="331"/>
    </location>
</feature>
<dbReference type="Gene3D" id="3.40.1000.30">
    <property type="match status" value="1"/>
</dbReference>
<evidence type="ECO:0000256" key="2">
    <source>
        <dbReference type="ARBA" id="ARBA00022942"/>
    </source>
</evidence>
<organism evidence="5">
    <name type="scientific">Fagus sylvatica</name>
    <name type="common">Beechnut</name>
    <dbReference type="NCBI Taxonomy" id="28930"/>
    <lineage>
        <taxon>Eukaryota</taxon>
        <taxon>Viridiplantae</taxon>
        <taxon>Streptophyta</taxon>
        <taxon>Embryophyta</taxon>
        <taxon>Tracheophyta</taxon>
        <taxon>Spermatophyta</taxon>
        <taxon>Magnoliopsida</taxon>
        <taxon>eudicotyledons</taxon>
        <taxon>Gunneridae</taxon>
        <taxon>Pentapetalae</taxon>
        <taxon>rosids</taxon>
        <taxon>fabids</taxon>
        <taxon>Fagales</taxon>
        <taxon>Fagaceae</taxon>
        <taxon>Fagus</taxon>
    </lineage>
</organism>
<evidence type="ECO:0000256" key="3">
    <source>
        <dbReference type="SAM" id="MobiDB-lite"/>
    </source>
</evidence>
<dbReference type="InterPro" id="IPR045128">
    <property type="entry name" value="PI31-like"/>
</dbReference>
<accession>A0A2N9HQK1</accession>
<feature type="domain" description="PI31 proteasome regulator N-terminal" evidence="4">
    <location>
        <begin position="15"/>
        <end position="158"/>
    </location>
</feature>
<sequence length="331" mass="35346">MANDKSVMAVIRSARPSFRNKYDKVAFAVHATFLASGYVLTATGPPAFANNVLTSPSTEEVSIDHWNELEDEYGFVYTNPEKDSKKVLVKCLVMNDKFLIDALADGVPDDFEPIHVEINPDDYVGEDGGTNFSTQYKNLDGLVKTLDTQLLSKLYGSSQPTSSNNPPPSSETSETSSRNVNLGVPIHPAGIVFPPVYPIGGSDLFPGPGAGMYPTRGGFGPGGSMLLGPDDPLWLGRIGGDPGFPGGLPGVPPGARFDPYGPPGIPGFEPNRFASTLAGALYSFIQLAYGLAYYSMWDLTSVKMDGFRAPRRPGSGTHPDLEHFGSGSDFI</sequence>
<dbReference type="EMBL" id="OIVN01003857">
    <property type="protein sequence ID" value="SPD13964.1"/>
    <property type="molecule type" value="Genomic_DNA"/>
</dbReference>
<name>A0A2N9HQK1_FAGSY</name>
<dbReference type="GO" id="GO:0043161">
    <property type="term" value="P:proteasome-mediated ubiquitin-dependent protein catabolic process"/>
    <property type="evidence" value="ECO:0007669"/>
    <property type="project" value="InterPro"/>
</dbReference>
<dbReference type="GO" id="GO:0004866">
    <property type="term" value="F:endopeptidase inhibitor activity"/>
    <property type="evidence" value="ECO:0007669"/>
    <property type="project" value="InterPro"/>
</dbReference>
<dbReference type="Pfam" id="PF11566">
    <property type="entry name" value="PI31_Prot_N"/>
    <property type="match status" value="1"/>
</dbReference>
<protein>
    <recommendedName>
        <fullName evidence="4">PI31 proteasome regulator N-terminal domain-containing protein</fullName>
    </recommendedName>
</protein>
<dbReference type="InterPro" id="IPR021625">
    <property type="entry name" value="PI31_Prot_N"/>
</dbReference>
<comment type="similarity">
    <text evidence="1">Belongs to the proteasome inhibitor PI31 family.</text>
</comment>
<dbReference type="AlphaFoldDB" id="A0A2N9HQK1"/>
<gene>
    <name evidence="5" type="ORF">FSB_LOCUS41846</name>
</gene>
<feature type="compositionally biased region" description="Low complexity" evidence="3">
    <location>
        <begin position="157"/>
        <end position="177"/>
    </location>
</feature>
<dbReference type="PANTHER" id="PTHR13266">
    <property type="entry name" value="PROTEASOME INHIBITOR"/>
    <property type="match status" value="1"/>
</dbReference>
<reference evidence="5" key="1">
    <citation type="submission" date="2018-02" db="EMBL/GenBank/DDBJ databases">
        <authorList>
            <person name="Cohen D.B."/>
            <person name="Kent A.D."/>
        </authorList>
    </citation>
    <scope>NUCLEOTIDE SEQUENCE</scope>
</reference>
<dbReference type="GO" id="GO:0000502">
    <property type="term" value="C:proteasome complex"/>
    <property type="evidence" value="ECO:0007669"/>
    <property type="project" value="UniProtKB-KW"/>
</dbReference>
<evidence type="ECO:0000313" key="5">
    <source>
        <dbReference type="EMBL" id="SPD13964.1"/>
    </source>
</evidence>
<dbReference type="GO" id="GO:0070628">
    <property type="term" value="F:proteasome binding"/>
    <property type="evidence" value="ECO:0007669"/>
    <property type="project" value="InterPro"/>
</dbReference>
<keyword evidence="2" id="KW-0647">Proteasome</keyword>